<gene>
    <name evidence="1" type="ORF">LY89DRAFT_189536</name>
</gene>
<dbReference type="EMBL" id="KQ947405">
    <property type="protein sequence ID" value="KUJ23649.1"/>
    <property type="molecule type" value="Genomic_DNA"/>
</dbReference>
<dbReference type="KEGG" id="psco:LY89DRAFT_189536"/>
<dbReference type="AlphaFoldDB" id="A0A194XUD7"/>
<evidence type="ECO:0000313" key="2">
    <source>
        <dbReference type="Proteomes" id="UP000070700"/>
    </source>
</evidence>
<dbReference type="Proteomes" id="UP000070700">
    <property type="component" value="Unassembled WGS sequence"/>
</dbReference>
<reference evidence="1 2" key="1">
    <citation type="submission" date="2015-10" db="EMBL/GenBank/DDBJ databases">
        <title>Full genome of DAOMC 229536 Phialocephala scopiformis, a fungal endophyte of spruce producing the potent anti-insectan compound rugulosin.</title>
        <authorList>
            <consortium name="DOE Joint Genome Institute"/>
            <person name="Walker A.K."/>
            <person name="Frasz S.L."/>
            <person name="Seifert K.A."/>
            <person name="Miller J.D."/>
            <person name="Mondo S.J."/>
            <person name="Labutti K."/>
            <person name="Lipzen A."/>
            <person name="Dockter R."/>
            <person name="Kennedy M."/>
            <person name="Grigoriev I.V."/>
            <person name="Spatafora J.W."/>
        </authorList>
    </citation>
    <scope>NUCLEOTIDE SEQUENCE [LARGE SCALE GENOMIC DNA]</scope>
    <source>
        <strain evidence="1 2">CBS 120377</strain>
    </source>
</reference>
<dbReference type="InterPro" id="IPR021858">
    <property type="entry name" value="Fun_TF"/>
</dbReference>
<proteinExistence type="predicted"/>
<dbReference type="Pfam" id="PF11951">
    <property type="entry name" value="Fungal_trans_2"/>
    <property type="match status" value="1"/>
</dbReference>
<organism evidence="1 2">
    <name type="scientific">Mollisia scopiformis</name>
    <name type="common">Conifer needle endophyte fungus</name>
    <name type="synonym">Phialocephala scopiformis</name>
    <dbReference type="NCBI Taxonomy" id="149040"/>
    <lineage>
        <taxon>Eukaryota</taxon>
        <taxon>Fungi</taxon>
        <taxon>Dikarya</taxon>
        <taxon>Ascomycota</taxon>
        <taxon>Pezizomycotina</taxon>
        <taxon>Leotiomycetes</taxon>
        <taxon>Helotiales</taxon>
        <taxon>Mollisiaceae</taxon>
        <taxon>Mollisia</taxon>
    </lineage>
</organism>
<dbReference type="RefSeq" id="XP_018078004.1">
    <property type="nucleotide sequence ID" value="XM_018205692.1"/>
</dbReference>
<dbReference type="OrthoDB" id="194358at2759"/>
<keyword evidence="2" id="KW-1185">Reference proteome</keyword>
<name>A0A194XUD7_MOLSC</name>
<sequence length="184" mass="21314">MLSCSSLSCNVWEAVKPGLKSVDELHLMELVSQGHFLRAMLEDWHERHVERLSNDPRDDPWLFLSSIYYHATSIYLSGIFDYRPQFDLLFPASLPFQIIQSHVTHLLIGIHTALDTTNLAGVLFFFPLRVAGARSWSEDQKLSILHMLKEISRRAYVVADAFVLDLNTLWAMDRNRENARRAWD</sequence>
<evidence type="ECO:0000313" key="1">
    <source>
        <dbReference type="EMBL" id="KUJ23649.1"/>
    </source>
</evidence>
<dbReference type="InParanoid" id="A0A194XUD7"/>
<accession>A0A194XUD7</accession>
<dbReference type="GeneID" id="28815418"/>
<protein>
    <submittedName>
        <fullName evidence="1">Uncharacterized protein</fullName>
    </submittedName>
</protein>